<dbReference type="InterPro" id="IPR002347">
    <property type="entry name" value="SDR_fam"/>
</dbReference>
<evidence type="ECO:0000256" key="2">
    <source>
        <dbReference type="ARBA" id="ARBA00023002"/>
    </source>
</evidence>
<dbReference type="Gene3D" id="3.40.50.720">
    <property type="entry name" value="NAD(P)-binding Rossmann-like Domain"/>
    <property type="match status" value="1"/>
</dbReference>
<protein>
    <submittedName>
        <fullName evidence="4">SDR family NAD(P)-dependent oxidoreductase</fullName>
    </submittedName>
</protein>
<dbReference type="InterPro" id="IPR020904">
    <property type="entry name" value="Sc_DH/Rdtase_CS"/>
</dbReference>
<dbReference type="PROSITE" id="PS00061">
    <property type="entry name" value="ADH_SHORT"/>
    <property type="match status" value="1"/>
</dbReference>
<name>A0ABY3ZUX7_9STAP</name>
<dbReference type="SMART" id="SM00822">
    <property type="entry name" value="PKS_KR"/>
    <property type="match status" value="1"/>
</dbReference>
<comment type="similarity">
    <text evidence="1">Belongs to the short-chain dehydrogenases/reductases (SDR) family.</text>
</comment>
<dbReference type="PANTHER" id="PTHR44196:SF1">
    <property type="entry name" value="DEHYDROGENASE_REDUCTASE SDR FAMILY MEMBER 7B"/>
    <property type="match status" value="1"/>
</dbReference>
<reference evidence="4" key="2">
    <citation type="submission" date="2022-04" db="EMBL/GenBank/DDBJ databases">
        <title>Antimicrobial genetic elements in methicillin-resistant Macrococcus armenti.</title>
        <authorList>
            <person name="Keller J.E."/>
            <person name="Schwendener S."/>
            <person name="Pantucek R."/>
            <person name="Perreten V."/>
        </authorList>
    </citation>
    <scope>NUCLEOTIDE SEQUENCE</scope>
    <source>
        <strain evidence="4">CCM 2609</strain>
    </source>
</reference>
<dbReference type="InterPro" id="IPR057326">
    <property type="entry name" value="KR_dom"/>
</dbReference>
<dbReference type="Proteomes" id="UP000830343">
    <property type="component" value="Chromosome"/>
</dbReference>
<reference evidence="4" key="1">
    <citation type="submission" date="2022-03" db="EMBL/GenBank/DDBJ databases">
        <authorList>
            <person name="Vrbovska V."/>
            <person name="Kovarovic V."/>
            <person name="Botka T."/>
            <person name="Pantucek R."/>
        </authorList>
    </citation>
    <scope>NUCLEOTIDE SEQUENCE</scope>
    <source>
        <strain evidence="4">CCM 2609</strain>
    </source>
</reference>
<keyword evidence="5" id="KW-1185">Reference proteome</keyword>
<evidence type="ECO:0000313" key="4">
    <source>
        <dbReference type="EMBL" id="UOB19691.1"/>
    </source>
</evidence>
<dbReference type="Pfam" id="PF00106">
    <property type="entry name" value="adh_short"/>
    <property type="match status" value="1"/>
</dbReference>
<dbReference type="PANTHER" id="PTHR44196">
    <property type="entry name" value="DEHYDROGENASE/REDUCTASE SDR FAMILY MEMBER 7B"/>
    <property type="match status" value="1"/>
</dbReference>
<keyword evidence="2" id="KW-0560">Oxidoreductase</keyword>
<dbReference type="CDD" id="cd05233">
    <property type="entry name" value="SDR_c"/>
    <property type="match status" value="1"/>
</dbReference>
<evidence type="ECO:0000259" key="3">
    <source>
        <dbReference type="SMART" id="SM00822"/>
    </source>
</evidence>
<feature type="domain" description="Ketoreductase" evidence="3">
    <location>
        <begin position="3"/>
        <end position="176"/>
    </location>
</feature>
<organism evidence="4 5">
    <name type="scientific">Macrococcus armenti</name>
    <dbReference type="NCBI Taxonomy" id="2875764"/>
    <lineage>
        <taxon>Bacteria</taxon>
        <taxon>Bacillati</taxon>
        <taxon>Bacillota</taxon>
        <taxon>Bacilli</taxon>
        <taxon>Bacillales</taxon>
        <taxon>Staphylococcaceae</taxon>
        <taxon>Macrococcus</taxon>
    </lineage>
</organism>
<dbReference type="RefSeq" id="WP_243365090.1">
    <property type="nucleotide sequence ID" value="NZ_CP094348.1"/>
</dbReference>
<evidence type="ECO:0000256" key="1">
    <source>
        <dbReference type="ARBA" id="ARBA00006484"/>
    </source>
</evidence>
<dbReference type="SUPFAM" id="SSF51735">
    <property type="entry name" value="NAD(P)-binding Rossmann-fold domains"/>
    <property type="match status" value="1"/>
</dbReference>
<dbReference type="InterPro" id="IPR036291">
    <property type="entry name" value="NAD(P)-bd_dom_sf"/>
</dbReference>
<proteinExistence type="inferred from homology"/>
<sequence>MNKTILITGATGGVGYNTAVKLLEEGHHLFLCGRNISSLDILVKAYPECTVIKCDFSNADSTLKFVEKIKGIDFDVVIFSAGYAHYANIKQLSIEEMDAMNYVNYQSVYVITKYLLKQHKLPHIIVLGSLSAFSSTPGGAIYSASKAALNQFMNALRLENPSLNVTMINTGPIDTAFIYKATGKISRLNKLIMIKTDSIVSHIVKVIKHPKKEVNRPMWMYAGLKLYNIAPRTIERILKPLFMTKL</sequence>
<gene>
    <name evidence="4" type="ORF">MRZ06_06450</name>
</gene>
<accession>A0ABY3ZUX7</accession>
<dbReference type="PRINTS" id="PR00081">
    <property type="entry name" value="GDHRDH"/>
</dbReference>
<dbReference type="EMBL" id="CP094348">
    <property type="protein sequence ID" value="UOB19691.1"/>
    <property type="molecule type" value="Genomic_DNA"/>
</dbReference>
<evidence type="ECO:0000313" key="5">
    <source>
        <dbReference type="Proteomes" id="UP000830343"/>
    </source>
</evidence>